<proteinExistence type="predicted"/>
<protein>
    <submittedName>
        <fullName evidence="1">Uncharacterized protein</fullName>
    </submittedName>
</protein>
<reference evidence="1 2" key="1">
    <citation type="submission" date="2019-02" db="EMBL/GenBank/DDBJ databases">
        <title>Genome sequencing of the rare red list fungi Bondarzewia mesenterica.</title>
        <authorList>
            <person name="Buettner E."/>
            <person name="Kellner H."/>
        </authorList>
    </citation>
    <scope>NUCLEOTIDE SEQUENCE [LARGE SCALE GENOMIC DNA]</scope>
    <source>
        <strain evidence="1 2">DSM 108281</strain>
    </source>
</reference>
<dbReference type="Proteomes" id="UP000310158">
    <property type="component" value="Unassembled WGS sequence"/>
</dbReference>
<dbReference type="EMBL" id="SGPL01000356">
    <property type="protein sequence ID" value="THH13414.1"/>
    <property type="molecule type" value="Genomic_DNA"/>
</dbReference>
<comment type="caution">
    <text evidence="1">The sequence shown here is derived from an EMBL/GenBank/DDBJ whole genome shotgun (WGS) entry which is preliminary data.</text>
</comment>
<evidence type="ECO:0000313" key="1">
    <source>
        <dbReference type="EMBL" id="THH13414.1"/>
    </source>
</evidence>
<accession>A0A4S4LMH9</accession>
<name>A0A4S4LMH9_9AGAM</name>
<evidence type="ECO:0000313" key="2">
    <source>
        <dbReference type="Proteomes" id="UP000310158"/>
    </source>
</evidence>
<dbReference type="AlphaFoldDB" id="A0A4S4LMH9"/>
<organism evidence="1 2">
    <name type="scientific">Bondarzewia mesenterica</name>
    <dbReference type="NCBI Taxonomy" id="1095465"/>
    <lineage>
        <taxon>Eukaryota</taxon>
        <taxon>Fungi</taxon>
        <taxon>Dikarya</taxon>
        <taxon>Basidiomycota</taxon>
        <taxon>Agaricomycotina</taxon>
        <taxon>Agaricomycetes</taxon>
        <taxon>Russulales</taxon>
        <taxon>Bondarzewiaceae</taxon>
        <taxon>Bondarzewia</taxon>
    </lineage>
</organism>
<gene>
    <name evidence="1" type="ORF">EW146_g6807</name>
</gene>
<sequence length="155" mass="16570">MLRIQSASTYILNGVVTNHGQPPDSLNGITAMPQICWSPCHSIASTSTERTSPPPHLLYLFSLSPGPGLLPRPSLLLVAELLPTQAPTVASSNVAGQPSRMSLISSSPASGRTLRSHQDEVGLVELADYPSLSSDAAMIDILETDVWWYTASECR</sequence>
<keyword evidence="2" id="KW-1185">Reference proteome</keyword>